<proteinExistence type="predicted"/>
<evidence type="ECO:0000256" key="1">
    <source>
        <dbReference type="SAM" id="MobiDB-lite"/>
    </source>
</evidence>
<dbReference type="OrthoDB" id="4096756at2759"/>
<reference evidence="3 4" key="1">
    <citation type="submission" date="2017-12" db="EMBL/GenBank/DDBJ databases">
        <title>Genome Sequence of a Multidrug-Resistant Candida haemulonii Isolate from a Patient with Chronic Leg Ulcers in Israel.</title>
        <authorList>
            <person name="Chow N.A."/>
            <person name="Gade L."/>
            <person name="Batra D."/>
            <person name="Rowe L.A."/>
            <person name="Ben-Ami R."/>
            <person name="Loparev V.N."/>
            <person name="Litvintseva A.P."/>
        </authorList>
    </citation>
    <scope>NUCLEOTIDE SEQUENCE [LARGE SCALE GENOMIC DNA]</scope>
    <source>
        <strain evidence="3 4">B11899</strain>
    </source>
</reference>
<feature type="transmembrane region" description="Helical" evidence="2">
    <location>
        <begin position="412"/>
        <end position="434"/>
    </location>
</feature>
<dbReference type="RefSeq" id="XP_025343339.1">
    <property type="nucleotide sequence ID" value="XM_025488572.1"/>
</dbReference>
<feature type="region of interest" description="Disordered" evidence="1">
    <location>
        <begin position="267"/>
        <end position="319"/>
    </location>
</feature>
<name>A0A2V1AX99_9ASCO</name>
<keyword evidence="2" id="KW-0812">Transmembrane</keyword>
<feature type="region of interest" description="Disordered" evidence="1">
    <location>
        <begin position="1"/>
        <end position="40"/>
    </location>
</feature>
<organism evidence="3 4">
    <name type="scientific">Candidozyma haemuli</name>
    <dbReference type="NCBI Taxonomy" id="45357"/>
    <lineage>
        <taxon>Eukaryota</taxon>
        <taxon>Fungi</taxon>
        <taxon>Dikarya</taxon>
        <taxon>Ascomycota</taxon>
        <taxon>Saccharomycotina</taxon>
        <taxon>Pichiomycetes</taxon>
        <taxon>Metschnikowiaceae</taxon>
        <taxon>Candidozyma</taxon>
    </lineage>
</organism>
<feature type="transmembrane region" description="Helical" evidence="2">
    <location>
        <begin position="465"/>
        <end position="488"/>
    </location>
</feature>
<keyword evidence="2" id="KW-0472">Membrane</keyword>
<protein>
    <submittedName>
        <fullName evidence="3">Uncharacterized protein</fullName>
    </submittedName>
</protein>
<sequence length="493" mass="53117">MGKNGKRRSLQSLFGSPDRTRTGVAQVARTGSASQVRPPRAMADIHPFTASMNSLVSSQAAVSVDEFADTDSGSSNHSGISGHSKAEAQDAETIYSIISGYEDEDRRESNFVFMEDFSHNSGSPDKTRASASSGDTEPNAAGTTFGSPQETTASYNTPHASVQGSSSYHQSMSSAELLGRLRSVEVGSNSGSNSGSSGRGRFSGSSRSSNSRGGSRVSFSTRSRDSRGINNLTAGIDSSSGLPVTLYTVQDAEHQPNRWSLFAKNGAPQQEVPPVPGEGSSSSNSAPDSQRNSRTVFSPSKVEPAHYGPFSGSASDHPHHSVATVSTRVLENEHGTMSDRSVIFGVEGQSTPYGSAPASPQSSRVTDTESRRSAHNDMYADDSSDLYNYDIEKSAAFLQDDEAHTAQPWAKWALLMIMGLVAVPIYFLLAFGYFDFGGYRNYLPRVPFGPVNRRYFACYTYWQKLWSFVIGLIWLCLVFAAIAIAFGLRARFH</sequence>
<feature type="compositionally biased region" description="Polar residues" evidence="1">
    <location>
        <begin position="228"/>
        <end position="241"/>
    </location>
</feature>
<feature type="region of interest" description="Disordered" evidence="1">
    <location>
        <begin position="185"/>
        <end position="241"/>
    </location>
</feature>
<dbReference type="EMBL" id="PKFO01000008">
    <property type="protein sequence ID" value="PVH22399.1"/>
    <property type="molecule type" value="Genomic_DNA"/>
</dbReference>
<keyword evidence="2" id="KW-1133">Transmembrane helix</keyword>
<keyword evidence="4" id="KW-1185">Reference proteome</keyword>
<feature type="compositionally biased region" description="Low complexity" evidence="1">
    <location>
        <begin position="161"/>
        <end position="173"/>
    </location>
</feature>
<feature type="region of interest" description="Disordered" evidence="1">
    <location>
        <begin position="348"/>
        <end position="375"/>
    </location>
</feature>
<feature type="compositionally biased region" description="Polar residues" evidence="1">
    <location>
        <begin position="119"/>
        <end position="160"/>
    </location>
</feature>
<dbReference type="VEuPathDB" id="FungiDB:CXQ85_004967"/>
<comment type="caution">
    <text evidence="3">The sequence shown here is derived from an EMBL/GenBank/DDBJ whole genome shotgun (WGS) entry which is preliminary data.</text>
</comment>
<dbReference type="GeneID" id="37010297"/>
<evidence type="ECO:0000313" key="3">
    <source>
        <dbReference type="EMBL" id="PVH22399.1"/>
    </source>
</evidence>
<accession>A0A2V1AX99</accession>
<feature type="compositionally biased region" description="Low complexity" evidence="1">
    <location>
        <begin position="185"/>
        <end position="220"/>
    </location>
</feature>
<feature type="region of interest" description="Disordered" evidence="1">
    <location>
        <begin position="115"/>
        <end position="173"/>
    </location>
</feature>
<evidence type="ECO:0000313" key="4">
    <source>
        <dbReference type="Proteomes" id="UP000244309"/>
    </source>
</evidence>
<feature type="compositionally biased region" description="Basic and acidic residues" evidence="1">
    <location>
        <begin position="366"/>
        <end position="375"/>
    </location>
</feature>
<dbReference type="AlphaFoldDB" id="A0A2V1AX99"/>
<dbReference type="Proteomes" id="UP000244309">
    <property type="component" value="Unassembled WGS sequence"/>
</dbReference>
<feature type="compositionally biased region" description="Low complexity" evidence="1">
    <location>
        <begin position="72"/>
        <end position="83"/>
    </location>
</feature>
<feature type="region of interest" description="Disordered" evidence="1">
    <location>
        <begin position="68"/>
        <end position="87"/>
    </location>
</feature>
<evidence type="ECO:0000256" key="2">
    <source>
        <dbReference type="SAM" id="Phobius"/>
    </source>
</evidence>
<feature type="compositionally biased region" description="Low complexity" evidence="1">
    <location>
        <begin position="280"/>
        <end position="293"/>
    </location>
</feature>
<dbReference type="STRING" id="45357.A0A2V1AX99"/>
<feature type="compositionally biased region" description="Polar residues" evidence="1">
    <location>
        <begin position="348"/>
        <end position="365"/>
    </location>
</feature>
<gene>
    <name evidence="3" type="ORF">CXQ85_004967</name>
</gene>